<evidence type="ECO:0000313" key="8">
    <source>
        <dbReference type="EMBL" id="KAF9784354.1"/>
    </source>
</evidence>
<evidence type="ECO:0000256" key="1">
    <source>
        <dbReference type="ARBA" id="ARBA00004127"/>
    </source>
</evidence>
<dbReference type="PANTHER" id="PTHR13148:SF0">
    <property type="entry name" value="POST-GPI ATTACHMENT TO PROTEINS FACTOR 3"/>
    <property type="match status" value="1"/>
</dbReference>
<protein>
    <recommendedName>
        <fullName evidence="7">Post-GPI attachment to proteins factor 3</fullName>
    </recommendedName>
</protein>
<dbReference type="GO" id="GO:0006506">
    <property type="term" value="P:GPI anchor biosynthetic process"/>
    <property type="evidence" value="ECO:0007669"/>
    <property type="project" value="UniProtKB-KW"/>
</dbReference>
<gene>
    <name evidence="8" type="ORF">BJ322DRAFT_1064277</name>
</gene>
<reference evidence="8" key="1">
    <citation type="journal article" date="2020" name="Nat. Commun.">
        <title>Large-scale genome sequencing of mycorrhizal fungi provides insights into the early evolution of symbiotic traits.</title>
        <authorList>
            <person name="Miyauchi S."/>
            <person name="Kiss E."/>
            <person name="Kuo A."/>
            <person name="Drula E."/>
            <person name="Kohler A."/>
            <person name="Sanchez-Garcia M."/>
            <person name="Morin E."/>
            <person name="Andreopoulos B."/>
            <person name="Barry K.W."/>
            <person name="Bonito G."/>
            <person name="Buee M."/>
            <person name="Carver A."/>
            <person name="Chen C."/>
            <person name="Cichocki N."/>
            <person name="Clum A."/>
            <person name="Culley D."/>
            <person name="Crous P.W."/>
            <person name="Fauchery L."/>
            <person name="Girlanda M."/>
            <person name="Hayes R.D."/>
            <person name="Keri Z."/>
            <person name="LaButti K."/>
            <person name="Lipzen A."/>
            <person name="Lombard V."/>
            <person name="Magnuson J."/>
            <person name="Maillard F."/>
            <person name="Murat C."/>
            <person name="Nolan M."/>
            <person name="Ohm R.A."/>
            <person name="Pangilinan J."/>
            <person name="Pereira M.F."/>
            <person name="Perotto S."/>
            <person name="Peter M."/>
            <person name="Pfister S."/>
            <person name="Riley R."/>
            <person name="Sitrit Y."/>
            <person name="Stielow J.B."/>
            <person name="Szollosi G."/>
            <person name="Zifcakova L."/>
            <person name="Stursova M."/>
            <person name="Spatafora J.W."/>
            <person name="Tedersoo L."/>
            <person name="Vaario L.M."/>
            <person name="Yamada A."/>
            <person name="Yan M."/>
            <person name="Wang P."/>
            <person name="Xu J."/>
            <person name="Bruns T."/>
            <person name="Baldrian P."/>
            <person name="Vilgalys R."/>
            <person name="Dunand C."/>
            <person name="Henrissat B."/>
            <person name="Grigoriev I.V."/>
            <person name="Hibbett D."/>
            <person name="Nagy L.G."/>
            <person name="Martin F.M."/>
        </authorList>
    </citation>
    <scope>NUCLEOTIDE SEQUENCE</scope>
    <source>
        <strain evidence="8">UH-Tt-Lm1</strain>
    </source>
</reference>
<evidence type="ECO:0000256" key="7">
    <source>
        <dbReference type="RuleBase" id="RU365066"/>
    </source>
</evidence>
<feature type="transmembrane region" description="Helical" evidence="7">
    <location>
        <begin position="286"/>
        <end position="306"/>
    </location>
</feature>
<evidence type="ECO:0000256" key="3">
    <source>
        <dbReference type="ARBA" id="ARBA00022692"/>
    </source>
</evidence>
<keyword evidence="9" id="KW-1185">Reference proteome</keyword>
<dbReference type="Proteomes" id="UP000736335">
    <property type="component" value="Unassembled WGS sequence"/>
</dbReference>
<keyword evidence="5 7" id="KW-1133">Transmembrane helix</keyword>
<evidence type="ECO:0000256" key="2">
    <source>
        <dbReference type="ARBA" id="ARBA00022502"/>
    </source>
</evidence>
<keyword evidence="3 7" id="KW-0812">Transmembrane</keyword>
<evidence type="ECO:0000256" key="4">
    <source>
        <dbReference type="ARBA" id="ARBA00022729"/>
    </source>
</evidence>
<dbReference type="GO" id="GO:0016788">
    <property type="term" value="F:hydrolase activity, acting on ester bonds"/>
    <property type="evidence" value="ECO:0007669"/>
    <property type="project" value="TreeGrafter"/>
</dbReference>
<dbReference type="InterPro" id="IPR007217">
    <property type="entry name" value="Per1-like"/>
</dbReference>
<feature type="transmembrane region" description="Helical" evidence="7">
    <location>
        <begin position="140"/>
        <end position="159"/>
    </location>
</feature>
<keyword evidence="4 7" id="KW-0732">Signal</keyword>
<keyword evidence="2 7" id="KW-0337">GPI-anchor biosynthesis</keyword>
<organism evidence="8 9">
    <name type="scientific">Thelephora terrestris</name>
    <dbReference type="NCBI Taxonomy" id="56493"/>
    <lineage>
        <taxon>Eukaryota</taxon>
        <taxon>Fungi</taxon>
        <taxon>Dikarya</taxon>
        <taxon>Basidiomycota</taxon>
        <taxon>Agaricomycotina</taxon>
        <taxon>Agaricomycetes</taxon>
        <taxon>Thelephorales</taxon>
        <taxon>Thelephoraceae</taxon>
        <taxon>Thelephora</taxon>
    </lineage>
</organism>
<feature type="chain" id="PRO_5040537597" description="Post-GPI attachment to proteins factor 3" evidence="7">
    <location>
        <begin position="27"/>
        <end position="350"/>
    </location>
</feature>
<evidence type="ECO:0000313" key="9">
    <source>
        <dbReference type="Proteomes" id="UP000736335"/>
    </source>
</evidence>
<comment type="subcellular location">
    <subcellularLocation>
        <location evidence="1">Endomembrane system</location>
        <topology evidence="1">Multi-pass membrane protein</topology>
    </subcellularLocation>
    <subcellularLocation>
        <location evidence="7">Endoplasmic reticulum membrane</location>
        <topology evidence="7">Multi-pass membrane protein</topology>
    </subcellularLocation>
</comment>
<dbReference type="Pfam" id="PF04080">
    <property type="entry name" value="Per1"/>
    <property type="match status" value="1"/>
</dbReference>
<dbReference type="AlphaFoldDB" id="A0A9P6HFK7"/>
<dbReference type="PANTHER" id="PTHR13148">
    <property type="entry name" value="PER1-RELATED"/>
    <property type="match status" value="1"/>
</dbReference>
<feature type="transmembrane region" description="Helical" evidence="7">
    <location>
        <begin position="242"/>
        <end position="265"/>
    </location>
</feature>
<feature type="transmembrane region" description="Helical" evidence="7">
    <location>
        <begin position="215"/>
        <end position="236"/>
    </location>
</feature>
<comment type="function">
    <text evidence="7">Involved in the lipid remodeling steps of GPI-anchor maturation.</text>
</comment>
<evidence type="ECO:0000256" key="5">
    <source>
        <dbReference type="ARBA" id="ARBA00022989"/>
    </source>
</evidence>
<feature type="transmembrane region" description="Helical" evidence="7">
    <location>
        <begin position="171"/>
        <end position="194"/>
    </location>
</feature>
<name>A0A9P6HFK7_9AGAM</name>
<dbReference type="GO" id="GO:0005789">
    <property type="term" value="C:endoplasmic reticulum membrane"/>
    <property type="evidence" value="ECO:0007669"/>
    <property type="project" value="UniProtKB-SubCell"/>
</dbReference>
<proteinExistence type="inferred from homology"/>
<feature type="signal peptide" evidence="7">
    <location>
        <begin position="1"/>
        <end position="26"/>
    </location>
</feature>
<sequence length="350" mass="40195">MLPHACVAAVARLWLIILTCTSSVLASAGDQAEFFQRQCIPACLDFFKGGPECDIPLLFRLARWTCTDECKYQCMRVITDNAIRDREPILQYYGKWPFVRYAGMQEPASVAFSVMNLIAHLYGARLVSRRVPNDHPMRRYYLNWAYVSINAWFWSSVFHTRDIPWTERLDYFSAASAIMYALYSVLVRIFHLYAGPNSRPTSSPSPSHSSPAAPALKPLAITCFIVYIGHVTYLSILPRFDYTYNMAFNLGLGLTHNILWIIYSLPSSRSLLPRFPFRPKDYRPAFVNKAFVFVLLTTAATALELFDFPPWLFVIDAHALWHLSTVPITKLWYDFLVEDALDDGWRVQKS</sequence>
<comment type="caution">
    <text evidence="7">Lacks conserved residue(s) required for the propagation of feature annotation.</text>
</comment>
<accession>A0A9P6HFK7</accession>
<reference evidence="8" key="2">
    <citation type="submission" date="2020-11" db="EMBL/GenBank/DDBJ databases">
        <authorList>
            <consortium name="DOE Joint Genome Institute"/>
            <person name="Kuo A."/>
            <person name="Miyauchi S."/>
            <person name="Kiss E."/>
            <person name="Drula E."/>
            <person name="Kohler A."/>
            <person name="Sanchez-Garcia M."/>
            <person name="Andreopoulos B."/>
            <person name="Barry K.W."/>
            <person name="Bonito G."/>
            <person name="Buee M."/>
            <person name="Carver A."/>
            <person name="Chen C."/>
            <person name="Cichocki N."/>
            <person name="Clum A."/>
            <person name="Culley D."/>
            <person name="Crous P.W."/>
            <person name="Fauchery L."/>
            <person name="Girlanda M."/>
            <person name="Hayes R."/>
            <person name="Keri Z."/>
            <person name="Labutti K."/>
            <person name="Lipzen A."/>
            <person name="Lombard V."/>
            <person name="Magnuson J."/>
            <person name="Maillard F."/>
            <person name="Morin E."/>
            <person name="Murat C."/>
            <person name="Nolan M."/>
            <person name="Ohm R."/>
            <person name="Pangilinan J."/>
            <person name="Pereira M."/>
            <person name="Perotto S."/>
            <person name="Peter M."/>
            <person name="Riley R."/>
            <person name="Sitrit Y."/>
            <person name="Stielow B."/>
            <person name="Szollosi G."/>
            <person name="Zifcakova L."/>
            <person name="Stursova M."/>
            <person name="Spatafora J.W."/>
            <person name="Tedersoo L."/>
            <person name="Vaario L.-M."/>
            <person name="Yamada A."/>
            <person name="Yan M."/>
            <person name="Wang P."/>
            <person name="Xu J."/>
            <person name="Bruns T."/>
            <person name="Baldrian P."/>
            <person name="Vilgalys R."/>
            <person name="Henrissat B."/>
            <person name="Grigoriev I.V."/>
            <person name="Hibbett D."/>
            <person name="Nagy L.G."/>
            <person name="Martin F.M."/>
        </authorList>
    </citation>
    <scope>NUCLEOTIDE SEQUENCE</scope>
    <source>
        <strain evidence="8">UH-Tt-Lm1</strain>
    </source>
</reference>
<comment type="similarity">
    <text evidence="7">Belongs to the PGAP3 family.</text>
</comment>
<keyword evidence="7" id="KW-0256">Endoplasmic reticulum</keyword>
<dbReference type="OrthoDB" id="419770at2759"/>
<keyword evidence="6 7" id="KW-0472">Membrane</keyword>
<evidence type="ECO:0000256" key="6">
    <source>
        <dbReference type="ARBA" id="ARBA00023136"/>
    </source>
</evidence>
<dbReference type="EMBL" id="WIUZ02000008">
    <property type="protein sequence ID" value="KAF9784354.1"/>
    <property type="molecule type" value="Genomic_DNA"/>
</dbReference>
<comment type="caution">
    <text evidence="8">The sequence shown here is derived from an EMBL/GenBank/DDBJ whole genome shotgun (WGS) entry which is preliminary data.</text>
</comment>